<feature type="region of interest" description="Disordered" evidence="1">
    <location>
        <begin position="131"/>
        <end position="157"/>
    </location>
</feature>
<feature type="signal peptide" evidence="2">
    <location>
        <begin position="1"/>
        <end position="18"/>
    </location>
</feature>
<dbReference type="Proteomes" id="UP000232227">
    <property type="component" value="Chromosome"/>
</dbReference>
<dbReference type="PROSITE" id="PS51257">
    <property type="entry name" value="PROKAR_LIPOPROTEIN"/>
    <property type="match status" value="1"/>
</dbReference>
<evidence type="ECO:0000313" key="4">
    <source>
        <dbReference type="Proteomes" id="UP000232227"/>
    </source>
</evidence>
<evidence type="ECO:0000256" key="1">
    <source>
        <dbReference type="SAM" id="MobiDB-lite"/>
    </source>
</evidence>
<dbReference type="EMBL" id="CP023668">
    <property type="protein sequence ID" value="ATG97673.1"/>
    <property type="molecule type" value="Genomic_DNA"/>
</dbReference>
<proteinExistence type="predicted"/>
<dbReference type="RefSeq" id="WP_096862961.1">
    <property type="nucleotide sequence ID" value="NZ_CP023668.1"/>
</dbReference>
<dbReference type="AlphaFoldDB" id="A0A291ISD9"/>
<feature type="compositionally biased region" description="Basic and acidic residues" evidence="1">
    <location>
        <begin position="136"/>
        <end position="151"/>
    </location>
</feature>
<keyword evidence="4" id="KW-1185">Reference proteome</keyword>
<sequence>MRKLLALLSAVAITSVSATSVVSCGVKTEPISVTIDGKNIGDNNYTVKGSGNGASYSAKDLAASIDGLNNSYQYKTGSGKKDFDTVNFAMGFNKLNDMLFRVMANDTRLITKPQDNYAQLRNTRDVFLGRMLNNDGKNDPTARVSNDDKKGKNGGFYTPSVDGGRIGSLEKNTKDYYDQFNATYINSIQGLHFLEESIKSEPDLFTGYAGTNAMVDNMSQAGIFSDKDSDASKYYNQVSKATRYSMFTNVSYKSLQGDSIFQEYNTKSALMTFNKKTGVVTGTNSTYKPWEENNPVKPDKQADAVKEKNKNPINNRPLTDPFGRLVLAPDEKDQENFNKITKGQLDAKQLGTTDGGVGENEQMVDTISNGNAEINYLTKKDGDHYNFAYNSQSFYTVKVAPIEVTYTFETNHNNGHAGEVNSKYNVSFTLNNLMQVYRPYVVAKGNDNPDNKDNPETDYNVTWLFAGYKFLNPDMTKETYDLSGKDRLMTVENNNDAGSTYLNNVRFELNHQLRDMKTTAWKIEDVTPKQEQK</sequence>
<dbReference type="KEGG" id="mlac:CP520_02955"/>
<dbReference type="OrthoDB" id="5574393at2"/>
<protein>
    <submittedName>
        <fullName evidence="3">Uncharacterized protein</fullName>
    </submittedName>
</protein>
<dbReference type="NCBIfam" id="NF038029">
    <property type="entry name" value="LP_plasma"/>
    <property type="match status" value="1"/>
</dbReference>
<feature type="chain" id="PRO_5043881871" evidence="2">
    <location>
        <begin position="19"/>
        <end position="533"/>
    </location>
</feature>
<gene>
    <name evidence="3" type="ORF">CP520_02955</name>
</gene>
<evidence type="ECO:0000313" key="3">
    <source>
        <dbReference type="EMBL" id="ATG97673.1"/>
    </source>
</evidence>
<evidence type="ECO:0000256" key="2">
    <source>
        <dbReference type="SAM" id="SignalP"/>
    </source>
</evidence>
<organism evidence="3 4">
    <name type="scientific">Mesoplasma lactucae ATCC 49193</name>
    <dbReference type="NCBI Taxonomy" id="81460"/>
    <lineage>
        <taxon>Bacteria</taxon>
        <taxon>Bacillati</taxon>
        <taxon>Mycoplasmatota</taxon>
        <taxon>Mollicutes</taxon>
        <taxon>Entomoplasmatales</taxon>
        <taxon>Entomoplasmataceae</taxon>
        <taxon>Mesoplasma</taxon>
    </lineage>
</organism>
<keyword evidence="2" id="KW-0732">Signal</keyword>
<dbReference type="InterPro" id="IPR054816">
    <property type="entry name" value="Lipoprotein_mollicutes-type_CS"/>
</dbReference>
<name>A0A291ISD9_9MOLU</name>
<accession>A0A291ISD9</accession>
<reference evidence="3 4" key="1">
    <citation type="submission" date="2017-09" db="EMBL/GenBank/DDBJ databases">
        <title>SPAdes assembly of the Mesoplasma lactucae genome.</title>
        <authorList>
            <person name="Knight T.F."/>
            <person name="Rubinstein R."/>
            <person name="Citino T."/>
        </authorList>
    </citation>
    <scope>NUCLEOTIDE SEQUENCE [LARGE SCALE GENOMIC DNA]</scope>
    <source>
        <strain evidence="3 4">831-C4</strain>
    </source>
</reference>